<evidence type="ECO:0000313" key="5">
    <source>
        <dbReference type="EMBL" id="ARE86897.1"/>
    </source>
</evidence>
<evidence type="ECO:0000313" key="6">
    <source>
        <dbReference type="Proteomes" id="UP000177894"/>
    </source>
</evidence>
<reference evidence="4 6" key="1">
    <citation type="submission" date="2016-10" db="EMBL/GenBank/DDBJ databases">
        <title>Complete Genome Sequence of Acetogen Clostridium formicoaceticum ATCC 27076.</title>
        <authorList>
            <person name="Bao T."/>
            <person name="Cheng C."/>
            <person name="Zhao J."/>
            <person name="Yang S.-T."/>
            <person name="Wang J."/>
            <person name="Wang M."/>
        </authorList>
    </citation>
    <scope>NUCLEOTIDE SEQUENCE [LARGE SCALE GENOMIC DNA]</scope>
    <source>
        <strain evidence="4 6">ATCC 27076</strain>
    </source>
</reference>
<dbReference type="InterPro" id="IPR016181">
    <property type="entry name" value="Acyl_CoA_acyltransferase"/>
</dbReference>
<evidence type="ECO:0000256" key="1">
    <source>
        <dbReference type="ARBA" id="ARBA00022679"/>
    </source>
</evidence>
<dbReference type="PANTHER" id="PTHR13947:SF37">
    <property type="entry name" value="LD18367P"/>
    <property type="match status" value="1"/>
</dbReference>
<dbReference type="EMBL" id="CP020559">
    <property type="protein sequence ID" value="ARE86897.1"/>
    <property type="molecule type" value="Genomic_DNA"/>
</dbReference>
<dbReference type="Gene3D" id="3.40.630.30">
    <property type="match status" value="1"/>
</dbReference>
<protein>
    <submittedName>
        <fullName evidence="5">Acetyltransferase YpeA</fullName>
        <ecNumber evidence="5">2.3.1.-</ecNumber>
    </submittedName>
    <submittedName>
        <fullName evidence="4">MarR family transcriptional regulator</fullName>
    </submittedName>
</protein>
<organism evidence="5 7">
    <name type="scientific">Clostridium formicaceticum</name>
    <dbReference type="NCBI Taxonomy" id="1497"/>
    <lineage>
        <taxon>Bacteria</taxon>
        <taxon>Bacillati</taxon>
        <taxon>Bacillota</taxon>
        <taxon>Clostridia</taxon>
        <taxon>Eubacteriales</taxon>
        <taxon>Clostridiaceae</taxon>
        <taxon>Clostridium</taxon>
    </lineage>
</organism>
<reference evidence="5 7" key="2">
    <citation type="submission" date="2017-03" db="EMBL/GenBank/DDBJ databases">
        <title>Complete sequence of Clostridium formicaceticum DSM 92.</title>
        <authorList>
            <person name="Poehlein A."/>
            <person name="Karl M."/>
            <person name="Bengelsdorf F.R."/>
            <person name="Duerre P."/>
            <person name="Daniel R."/>
        </authorList>
    </citation>
    <scope>NUCLEOTIDE SEQUENCE [LARGE SCALE GENOMIC DNA]</scope>
    <source>
        <strain evidence="5 7">DSM 92</strain>
    </source>
</reference>
<dbReference type="Pfam" id="PF01047">
    <property type="entry name" value="MarR"/>
    <property type="match status" value="1"/>
</dbReference>
<dbReference type="CDD" id="cd04301">
    <property type="entry name" value="NAT_SF"/>
    <property type="match status" value="1"/>
</dbReference>
<dbReference type="GO" id="GO:0008080">
    <property type="term" value="F:N-acetyltransferase activity"/>
    <property type="evidence" value="ECO:0007669"/>
    <property type="project" value="InterPro"/>
</dbReference>
<dbReference type="InterPro" id="IPR050769">
    <property type="entry name" value="NAT_camello-type"/>
</dbReference>
<dbReference type="KEGG" id="cfm:BJL90_11845"/>
<dbReference type="EMBL" id="CP017603">
    <property type="protein sequence ID" value="AOY76489.1"/>
    <property type="molecule type" value="Genomic_DNA"/>
</dbReference>
<dbReference type="Pfam" id="PF00583">
    <property type="entry name" value="Acetyltransf_1"/>
    <property type="match status" value="1"/>
</dbReference>
<sequence length="315" mass="37143">MNSAHKSLIHTIRRFNRFYTNILGLLDHHMLDSEFSLSEARVLYEIAHIENCTSKKLIEKLSIDPGYLSRIIKRFEKSGMTYRVQSTEDGRLYYLYLTDRGKETLLRLDELSDRQIFQMIFRLQEEKQKKLVEGMEVIENLLSAKPILTEENTEAKVNIRCDLKPGDVGYLIHLHGWIYAKECGYNHIFEGYVCKTFYDFFENYHPEKDKFWFAEVKGNMIGAIAIVGHSAKKAQLRWFILHPKFRGMSIGNRLLNEAIQYCREKGYQSVFLETTEEQKTAIRMYEKVGFRKVAERENHGWGKNLLEQTFELNLL</sequence>
<dbReference type="InterPro" id="IPR036390">
    <property type="entry name" value="WH_DNA-bd_sf"/>
</dbReference>
<dbReference type="PROSITE" id="PS50995">
    <property type="entry name" value="HTH_MARR_2"/>
    <property type="match status" value="1"/>
</dbReference>
<dbReference type="Proteomes" id="UP000177894">
    <property type="component" value="Chromosome"/>
</dbReference>
<dbReference type="PROSITE" id="PS51186">
    <property type="entry name" value="GNAT"/>
    <property type="match status" value="1"/>
</dbReference>
<dbReference type="SUPFAM" id="SSF55729">
    <property type="entry name" value="Acyl-CoA N-acyltransferases (Nat)"/>
    <property type="match status" value="1"/>
</dbReference>
<keyword evidence="5" id="KW-0012">Acyltransferase</keyword>
<evidence type="ECO:0000313" key="7">
    <source>
        <dbReference type="Proteomes" id="UP000192478"/>
    </source>
</evidence>
<dbReference type="AlphaFoldDB" id="A0AAC9RJY7"/>
<dbReference type="InterPro" id="IPR000835">
    <property type="entry name" value="HTH_MarR-typ"/>
</dbReference>
<evidence type="ECO:0000259" key="3">
    <source>
        <dbReference type="PROSITE" id="PS51186"/>
    </source>
</evidence>
<dbReference type="SMART" id="SM00347">
    <property type="entry name" value="HTH_MARR"/>
    <property type="match status" value="1"/>
</dbReference>
<gene>
    <name evidence="5" type="primary">ypeA_2</name>
    <name evidence="4" type="ORF">BJL90_11845</name>
    <name evidence="5" type="ORF">CLFO_12810</name>
</gene>
<dbReference type="InterPro" id="IPR000182">
    <property type="entry name" value="GNAT_dom"/>
</dbReference>
<dbReference type="SUPFAM" id="SSF46785">
    <property type="entry name" value="Winged helix' DNA-binding domain"/>
    <property type="match status" value="1"/>
</dbReference>
<dbReference type="Proteomes" id="UP000192478">
    <property type="component" value="Chromosome"/>
</dbReference>
<dbReference type="RefSeq" id="WP_070968126.1">
    <property type="nucleotide sequence ID" value="NZ_CP017603.1"/>
</dbReference>
<dbReference type="PANTHER" id="PTHR13947">
    <property type="entry name" value="GNAT FAMILY N-ACETYLTRANSFERASE"/>
    <property type="match status" value="1"/>
</dbReference>
<dbReference type="GO" id="GO:0003700">
    <property type="term" value="F:DNA-binding transcription factor activity"/>
    <property type="evidence" value="ECO:0007669"/>
    <property type="project" value="InterPro"/>
</dbReference>
<evidence type="ECO:0000313" key="4">
    <source>
        <dbReference type="EMBL" id="AOY76489.1"/>
    </source>
</evidence>
<name>A0AAC9RJY7_9CLOT</name>
<dbReference type="InterPro" id="IPR036388">
    <property type="entry name" value="WH-like_DNA-bd_sf"/>
</dbReference>
<dbReference type="Gene3D" id="1.10.10.10">
    <property type="entry name" value="Winged helix-like DNA-binding domain superfamily/Winged helix DNA-binding domain"/>
    <property type="match status" value="1"/>
</dbReference>
<keyword evidence="6" id="KW-1185">Reference proteome</keyword>
<proteinExistence type="predicted"/>
<dbReference type="EC" id="2.3.1.-" evidence="5"/>
<accession>A0AAC9RJY7</accession>
<feature type="domain" description="HTH marR-type" evidence="2">
    <location>
        <begin position="5"/>
        <end position="140"/>
    </location>
</feature>
<feature type="domain" description="N-acetyltransferase" evidence="3">
    <location>
        <begin position="157"/>
        <end position="311"/>
    </location>
</feature>
<keyword evidence="1 5" id="KW-0808">Transferase</keyword>
<evidence type="ECO:0000259" key="2">
    <source>
        <dbReference type="PROSITE" id="PS50995"/>
    </source>
</evidence>